<dbReference type="EMBL" id="SMFY01000001">
    <property type="protein sequence ID" value="TCK30616.1"/>
    <property type="molecule type" value="Genomic_DNA"/>
</dbReference>
<feature type="region of interest" description="Disordered" evidence="1">
    <location>
        <begin position="33"/>
        <end position="61"/>
    </location>
</feature>
<name>A0A4V2PK06_ANCAQ</name>
<reference evidence="2 3" key="1">
    <citation type="submission" date="2019-03" db="EMBL/GenBank/DDBJ databases">
        <title>Genomic Encyclopedia of Type Strains, Phase IV (KMG-IV): sequencing the most valuable type-strain genomes for metagenomic binning, comparative biology and taxonomic classification.</title>
        <authorList>
            <person name="Goeker M."/>
        </authorList>
    </citation>
    <scope>NUCLEOTIDE SEQUENCE [LARGE SCALE GENOMIC DNA]</scope>
    <source>
        <strain evidence="2 3">DSM 101</strain>
    </source>
</reference>
<protein>
    <submittedName>
        <fullName evidence="2">Uncharacterized protein</fullName>
    </submittedName>
</protein>
<evidence type="ECO:0000313" key="2">
    <source>
        <dbReference type="EMBL" id="TCK30616.1"/>
    </source>
</evidence>
<gene>
    <name evidence="2" type="ORF">EV667_0711</name>
</gene>
<comment type="caution">
    <text evidence="2">The sequence shown here is derived from an EMBL/GenBank/DDBJ whole genome shotgun (WGS) entry which is preliminary data.</text>
</comment>
<proteinExistence type="predicted"/>
<dbReference type="Proteomes" id="UP000295030">
    <property type="component" value="Unassembled WGS sequence"/>
</dbReference>
<evidence type="ECO:0000313" key="3">
    <source>
        <dbReference type="Proteomes" id="UP000295030"/>
    </source>
</evidence>
<keyword evidence="3" id="KW-1185">Reference proteome</keyword>
<sequence length="61" mass="6434">MVATAPALAEVLLGALGESEDVQAAADWLREDGSQMDELGQRVTRPPEGAASWGEFFSGKN</sequence>
<dbReference type="AlphaFoldDB" id="A0A4V2PK06"/>
<evidence type="ECO:0000256" key="1">
    <source>
        <dbReference type="SAM" id="MobiDB-lite"/>
    </source>
</evidence>
<organism evidence="2 3">
    <name type="scientific">Ancylobacter aquaticus</name>
    <dbReference type="NCBI Taxonomy" id="100"/>
    <lineage>
        <taxon>Bacteria</taxon>
        <taxon>Pseudomonadati</taxon>
        <taxon>Pseudomonadota</taxon>
        <taxon>Alphaproteobacteria</taxon>
        <taxon>Hyphomicrobiales</taxon>
        <taxon>Xanthobacteraceae</taxon>
        <taxon>Ancylobacter</taxon>
    </lineage>
</organism>
<accession>A0A4V2PK06</accession>